<dbReference type="GO" id="GO:0051539">
    <property type="term" value="F:4 iron, 4 sulfur cluster binding"/>
    <property type="evidence" value="ECO:0007669"/>
    <property type="project" value="UniProtKB-KW"/>
</dbReference>
<evidence type="ECO:0000256" key="1">
    <source>
        <dbReference type="ARBA" id="ARBA00022485"/>
    </source>
</evidence>
<evidence type="ECO:0000259" key="3">
    <source>
        <dbReference type="Pfam" id="PF08331"/>
    </source>
</evidence>
<name>A0A382SL88_9ZZZZ</name>
<proteinExistence type="predicted"/>
<dbReference type="Pfam" id="PF08331">
    <property type="entry name" value="QueG_DUF1730"/>
    <property type="match status" value="1"/>
</dbReference>
<keyword evidence="1" id="KW-0408">Iron</keyword>
<dbReference type="PANTHER" id="PTHR30002:SF4">
    <property type="entry name" value="EPOXYQUEUOSINE REDUCTASE"/>
    <property type="match status" value="1"/>
</dbReference>
<dbReference type="InterPro" id="IPR013542">
    <property type="entry name" value="QueG_DUF1730"/>
</dbReference>
<organism evidence="4">
    <name type="scientific">marine metagenome</name>
    <dbReference type="NCBI Taxonomy" id="408172"/>
    <lineage>
        <taxon>unclassified sequences</taxon>
        <taxon>metagenomes</taxon>
        <taxon>ecological metagenomes</taxon>
    </lineage>
</organism>
<dbReference type="AlphaFoldDB" id="A0A382SL88"/>
<feature type="domain" description="DUF1730" evidence="3">
    <location>
        <begin position="59"/>
        <end position="105"/>
    </location>
</feature>
<evidence type="ECO:0000256" key="2">
    <source>
        <dbReference type="ARBA" id="ARBA00023002"/>
    </source>
</evidence>
<dbReference type="EMBL" id="UINC01129682">
    <property type="protein sequence ID" value="SVD10235.1"/>
    <property type="molecule type" value="Genomic_DNA"/>
</dbReference>
<dbReference type="GO" id="GO:0052693">
    <property type="term" value="F:epoxyqueuosine reductase activity"/>
    <property type="evidence" value="ECO:0007669"/>
    <property type="project" value="TreeGrafter"/>
</dbReference>
<keyword evidence="1" id="KW-0004">4Fe-4S</keyword>
<gene>
    <name evidence="4" type="ORF">METZ01_LOCUS363089</name>
</gene>
<dbReference type="InterPro" id="IPR004453">
    <property type="entry name" value="QueG"/>
</dbReference>
<protein>
    <recommendedName>
        <fullName evidence="3">DUF1730 domain-containing protein</fullName>
    </recommendedName>
</protein>
<keyword evidence="2" id="KW-0560">Oxidoreductase</keyword>
<dbReference type="PANTHER" id="PTHR30002">
    <property type="entry name" value="EPOXYQUEUOSINE REDUCTASE"/>
    <property type="match status" value="1"/>
</dbReference>
<feature type="non-terminal residue" evidence="4">
    <location>
        <position position="105"/>
    </location>
</feature>
<evidence type="ECO:0000313" key="4">
    <source>
        <dbReference type="EMBL" id="SVD10235.1"/>
    </source>
</evidence>
<sequence>MSSSHHTFLLKEKAKELGFTYCKVSKADFLHKEALQLEKWLAKDYHGEMSYMENHFDKRLDPRLLVDGAKSVISLAFNYYSTEQQEDKNAPKISMYAFGRDYHKV</sequence>
<dbReference type="GO" id="GO:0008616">
    <property type="term" value="P:tRNA queuosine(34) biosynthetic process"/>
    <property type="evidence" value="ECO:0007669"/>
    <property type="project" value="InterPro"/>
</dbReference>
<reference evidence="4" key="1">
    <citation type="submission" date="2018-05" db="EMBL/GenBank/DDBJ databases">
        <authorList>
            <person name="Lanie J.A."/>
            <person name="Ng W.-L."/>
            <person name="Kazmierczak K.M."/>
            <person name="Andrzejewski T.M."/>
            <person name="Davidsen T.M."/>
            <person name="Wayne K.J."/>
            <person name="Tettelin H."/>
            <person name="Glass J.I."/>
            <person name="Rusch D."/>
            <person name="Podicherti R."/>
            <person name="Tsui H.-C.T."/>
            <person name="Winkler M.E."/>
        </authorList>
    </citation>
    <scope>NUCLEOTIDE SEQUENCE</scope>
</reference>
<keyword evidence="1" id="KW-0479">Metal-binding</keyword>
<accession>A0A382SL88</accession>
<keyword evidence="1" id="KW-0411">Iron-sulfur</keyword>